<organism evidence="10 11">
    <name type="scientific">Actinoplanes utahensis</name>
    <dbReference type="NCBI Taxonomy" id="1869"/>
    <lineage>
        <taxon>Bacteria</taxon>
        <taxon>Bacillati</taxon>
        <taxon>Actinomycetota</taxon>
        <taxon>Actinomycetes</taxon>
        <taxon>Micromonosporales</taxon>
        <taxon>Micromonosporaceae</taxon>
        <taxon>Actinoplanes</taxon>
    </lineage>
</organism>
<name>A0A0A6UIN1_ACTUT</name>
<evidence type="ECO:0000313" key="11">
    <source>
        <dbReference type="Proteomes" id="UP000054537"/>
    </source>
</evidence>
<dbReference type="InterPro" id="IPR050250">
    <property type="entry name" value="Macrolide_Exporter_MacB"/>
</dbReference>
<evidence type="ECO:0000256" key="1">
    <source>
        <dbReference type="ARBA" id="ARBA00004651"/>
    </source>
</evidence>
<evidence type="ECO:0000256" key="2">
    <source>
        <dbReference type="ARBA" id="ARBA00022475"/>
    </source>
</evidence>
<dbReference type="PANTHER" id="PTHR30572">
    <property type="entry name" value="MEMBRANE COMPONENT OF TRANSPORTER-RELATED"/>
    <property type="match status" value="1"/>
</dbReference>
<dbReference type="InterPro" id="IPR003838">
    <property type="entry name" value="ABC3_permease_C"/>
</dbReference>
<dbReference type="InterPro" id="IPR025857">
    <property type="entry name" value="MacB_PCD"/>
</dbReference>
<evidence type="ECO:0000259" key="8">
    <source>
        <dbReference type="Pfam" id="PF02687"/>
    </source>
</evidence>
<feature type="domain" description="MacB-like periplasmic core" evidence="9">
    <location>
        <begin position="28"/>
        <end position="244"/>
    </location>
</feature>
<sequence>MIVEPTRLSVRDLIAEALAGILQRPGRSLLTCLGTVLGVGAFVAVLGLTATASGQIGSRFDALAATEVTVEDAGVQDPSLASTPFPDDAESRLARVHGVVGGGVWWPVPGAGVRAAPVGAAAAGQPIPVLAVTPGLFTAVTPRMTAGRTFDAYHQQAGARVAVLGAGIARQLGIGSLAARPAVFIGDVPYSVIGIVDAVERMPALLVSVIIPAGSAPAIGAEPGEERPRMLIATEAGAARQVAAEVPLALRPDAPDMLTAVAPPDPRALRDQVDGDLGVLLLMLAGVCLVIGAVGIANTTLVAVLERVGEIGLRRSVGARGVHIAAQFLAESAALGTLGGLFGCSLGVVTVVATAGVRGWTPIAEPLAIALAPLIGLATGVLAGAYPAYRAARIEPVEALRR</sequence>
<dbReference type="eggNOG" id="COG0577">
    <property type="taxonomic scope" value="Bacteria"/>
</dbReference>
<feature type="transmembrane region" description="Helical" evidence="7">
    <location>
        <begin position="367"/>
        <end position="389"/>
    </location>
</feature>
<evidence type="ECO:0000256" key="5">
    <source>
        <dbReference type="ARBA" id="ARBA00023136"/>
    </source>
</evidence>
<comment type="caution">
    <text evidence="10">The sequence shown here is derived from an EMBL/GenBank/DDBJ whole genome shotgun (WGS) entry which is preliminary data.</text>
</comment>
<feature type="transmembrane region" description="Helical" evidence="7">
    <location>
        <begin position="28"/>
        <end position="50"/>
    </location>
</feature>
<keyword evidence="5 7" id="KW-0472">Membrane</keyword>
<dbReference type="GO" id="GO:0022857">
    <property type="term" value="F:transmembrane transporter activity"/>
    <property type="evidence" value="ECO:0007669"/>
    <property type="project" value="TreeGrafter"/>
</dbReference>
<comment type="similarity">
    <text evidence="6">Belongs to the ABC-4 integral membrane protein family.</text>
</comment>
<keyword evidence="11" id="KW-1185">Reference proteome</keyword>
<reference evidence="10 11" key="1">
    <citation type="submission" date="2014-10" db="EMBL/GenBank/DDBJ databases">
        <title>Draft genome sequence of Actinoplanes utahensis NRRL 12052.</title>
        <authorList>
            <person name="Velasco-Bucheli B."/>
            <person name="del Cerro C."/>
            <person name="Hormigo D."/>
            <person name="Garcia J.L."/>
            <person name="Acebal C."/>
            <person name="Arroyo M."/>
            <person name="de la Mata I."/>
        </authorList>
    </citation>
    <scope>NUCLEOTIDE SEQUENCE [LARGE SCALE GENOMIC DNA]</scope>
    <source>
        <strain evidence="10 11">NRRL 12052</strain>
    </source>
</reference>
<keyword evidence="4 7" id="KW-1133">Transmembrane helix</keyword>
<evidence type="ECO:0000256" key="7">
    <source>
        <dbReference type="SAM" id="Phobius"/>
    </source>
</evidence>
<comment type="subcellular location">
    <subcellularLocation>
        <location evidence="1">Cell membrane</location>
        <topology evidence="1">Multi-pass membrane protein</topology>
    </subcellularLocation>
</comment>
<evidence type="ECO:0000259" key="9">
    <source>
        <dbReference type="Pfam" id="PF12704"/>
    </source>
</evidence>
<dbReference type="PANTHER" id="PTHR30572:SF4">
    <property type="entry name" value="ABC TRANSPORTER PERMEASE YTRF"/>
    <property type="match status" value="1"/>
</dbReference>
<evidence type="ECO:0000256" key="6">
    <source>
        <dbReference type="ARBA" id="ARBA00038076"/>
    </source>
</evidence>
<evidence type="ECO:0000313" key="10">
    <source>
        <dbReference type="EMBL" id="KHD74923.1"/>
    </source>
</evidence>
<evidence type="ECO:0000256" key="3">
    <source>
        <dbReference type="ARBA" id="ARBA00022692"/>
    </source>
</evidence>
<dbReference type="Pfam" id="PF12704">
    <property type="entry name" value="MacB_PCD"/>
    <property type="match status" value="1"/>
</dbReference>
<keyword evidence="3 7" id="KW-0812">Transmembrane</keyword>
<dbReference type="EMBL" id="JRTT01000034">
    <property type="protein sequence ID" value="KHD74923.1"/>
    <property type="molecule type" value="Genomic_DNA"/>
</dbReference>
<gene>
    <name evidence="10" type="ORF">MB27_25985</name>
</gene>
<feature type="transmembrane region" description="Helical" evidence="7">
    <location>
        <begin position="277"/>
        <end position="297"/>
    </location>
</feature>
<protein>
    <submittedName>
        <fullName evidence="10">ABC transporter</fullName>
    </submittedName>
</protein>
<keyword evidence="2" id="KW-1003">Cell membrane</keyword>
<dbReference type="Pfam" id="PF02687">
    <property type="entry name" value="FtsX"/>
    <property type="match status" value="1"/>
</dbReference>
<feature type="domain" description="ABC3 transporter permease C-terminal" evidence="8">
    <location>
        <begin position="283"/>
        <end position="396"/>
    </location>
</feature>
<accession>A0A0A6UIN1</accession>
<dbReference type="STRING" id="1869.MB27_25985"/>
<dbReference type="GO" id="GO:0005886">
    <property type="term" value="C:plasma membrane"/>
    <property type="evidence" value="ECO:0007669"/>
    <property type="project" value="UniProtKB-SubCell"/>
</dbReference>
<proteinExistence type="inferred from homology"/>
<dbReference type="AlphaFoldDB" id="A0A0A6UIN1"/>
<dbReference type="Proteomes" id="UP000054537">
    <property type="component" value="Unassembled WGS sequence"/>
</dbReference>
<evidence type="ECO:0000256" key="4">
    <source>
        <dbReference type="ARBA" id="ARBA00022989"/>
    </source>
</evidence>
<dbReference type="RefSeq" id="WP_043528551.1">
    <property type="nucleotide sequence ID" value="NZ_BAABKU010000002.1"/>
</dbReference>
<feature type="transmembrane region" description="Helical" evidence="7">
    <location>
        <begin position="333"/>
        <end position="355"/>
    </location>
</feature>